<keyword evidence="3" id="KW-1185">Reference proteome</keyword>
<dbReference type="AlphaFoldDB" id="A0A5B7FAQ0"/>
<sequence length="236" mass="23602">MYRPFGTVCGWVWPLGPKGSWPGAARAVGASSGVSEVLGAAGRRGGGQEGGEPGGPSVGTSRAGSRLSSLGHAIGSKFICLNTCAVCQGGEVCPLPHALLAWLGATLWGDACAMCVVKLSGGGGSGSCVLETVISIIIIIIITAADGGGRVAASRPHQRANIRRCGVHVRAGAGTVGRTDERAHTLQAALSVYACIVGSEGAGCNMAAVPLMNTNNGRHEGGEACRCRLGSSLAPD</sequence>
<evidence type="ECO:0000313" key="2">
    <source>
        <dbReference type="EMBL" id="MPC42617.1"/>
    </source>
</evidence>
<protein>
    <submittedName>
        <fullName evidence="2">Uncharacterized protein</fullName>
    </submittedName>
</protein>
<reference evidence="2 3" key="1">
    <citation type="submission" date="2019-05" db="EMBL/GenBank/DDBJ databases">
        <title>Another draft genome of Portunus trituberculatus and its Hox gene families provides insights of decapod evolution.</title>
        <authorList>
            <person name="Jeong J.-H."/>
            <person name="Song I."/>
            <person name="Kim S."/>
            <person name="Choi T."/>
            <person name="Kim D."/>
            <person name="Ryu S."/>
            <person name="Kim W."/>
        </authorList>
    </citation>
    <scope>NUCLEOTIDE SEQUENCE [LARGE SCALE GENOMIC DNA]</scope>
    <source>
        <tissue evidence="2">Muscle</tissue>
    </source>
</reference>
<feature type="compositionally biased region" description="Gly residues" evidence="1">
    <location>
        <begin position="42"/>
        <end position="57"/>
    </location>
</feature>
<organism evidence="2 3">
    <name type="scientific">Portunus trituberculatus</name>
    <name type="common">Swimming crab</name>
    <name type="synonym">Neptunus trituberculatus</name>
    <dbReference type="NCBI Taxonomy" id="210409"/>
    <lineage>
        <taxon>Eukaryota</taxon>
        <taxon>Metazoa</taxon>
        <taxon>Ecdysozoa</taxon>
        <taxon>Arthropoda</taxon>
        <taxon>Crustacea</taxon>
        <taxon>Multicrustacea</taxon>
        <taxon>Malacostraca</taxon>
        <taxon>Eumalacostraca</taxon>
        <taxon>Eucarida</taxon>
        <taxon>Decapoda</taxon>
        <taxon>Pleocyemata</taxon>
        <taxon>Brachyura</taxon>
        <taxon>Eubrachyura</taxon>
        <taxon>Portunoidea</taxon>
        <taxon>Portunidae</taxon>
        <taxon>Portuninae</taxon>
        <taxon>Portunus</taxon>
    </lineage>
</organism>
<name>A0A5B7FAQ0_PORTR</name>
<evidence type="ECO:0000313" key="3">
    <source>
        <dbReference type="Proteomes" id="UP000324222"/>
    </source>
</evidence>
<accession>A0A5B7FAQ0</accession>
<comment type="caution">
    <text evidence="2">The sequence shown here is derived from an EMBL/GenBank/DDBJ whole genome shotgun (WGS) entry which is preliminary data.</text>
</comment>
<proteinExistence type="predicted"/>
<feature type="region of interest" description="Disordered" evidence="1">
    <location>
        <begin position="41"/>
        <end position="64"/>
    </location>
</feature>
<evidence type="ECO:0000256" key="1">
    <source>
        <dbReference type="SAM" id="MobiDB-lite"/>
    </source>
</evidence>
<dbReference type="Proteomes" id="UP000324222">
    <property type="component" value="Unassembled WGS sequence"/>
</dbReference>
<gene>
    <name evidence="2" type="ORF">E2C01_036241</name>
</gene>
<dbReference type="EMBL" id="VSRR010005502">
    <property type="protein sequence ID" value="MPC42617.1"/>
    <property type="molecule type" value="Genomic_DNA"/>
</dbReference>